<organism evidence="2 3">
    <name type="scientific">Cichlidogyrus casuarinus</name>
    <dbReference type="NCBI Taxonomy" id="1844966"/>
    <lineage>
        <taxon>Eukaryota</taxon>
        <taxon>Metazoa</taxon>
        <taxon>Spiralia</taxon>
        <taxon>Lophotrochozoa</taxon>
        <taxon>Platyhelminthes</taxon>
        <taxon>Monogenea</taxon>
        <taxon>Monopisthocotylea</taxon>
        <taxon>Dactylogyridea</taxon>
        <taxon>Ancyrocephalidae</taxon>
        <taxon>Cichlidogyrus</taxon>
    </lineage>
</organism>
<comment type="caution">
    <text evidence="2">The sequence shown here is derived from an EMBL/GenBank/DDBJ whole genome shotgun (WGS) entry which is preliminary data.</text>
</comment>
<keyword evidence="3" id="KW-1185">Reference proteome</keyword>
<protein>
    <submittedName>
        <fullName evidence="2">Uncharacterized protein</fullName>
    </submittedName>
</protein>
<dbReference type="Proteomes" id="UP001626550">
    <property type="component" value="Unassembled WGS sequence"/>
</dbReference>
<sequence>MHSTAGRGRETARSGSSRSRLHRRLDWRNTKNAKPIPLRRVFKEKVDPTIQGFIDKASKVFLEQPTGYDVLSTKSCTRLCHETPLKGNLLHARLNCKLSDSLYSYSINRYSLEEFPEDIPLNQHSRYVFISSEITSLLKSILICWRARTLISPNMVSFRFIKGSKSIEGTLARVMTQHRGFSLEILPLVHAVTGGDLTPHFKTITKESYAEALLIDSTRKKLENGLELEEFDVKYLTEVLVAVCPYRIRVI</sequence>
<accession>A0ABD2PZF5</accession>
<gene>
    <name evidence="2" type="ORF">Ciccas_008663</name>
</gene>
<feature type="region of interest" description="Disordered" evidence="1">
    <location>
        <begin position="1"/>
        <end position="26"/>
    </location>
</feature>
<name>A0ABD2PZF5_9PLAT</name>
<evidence type="ECO:0000313" key="3">
    <source>
        <dbReference type="Proteomes" id="UP001626550"/>
    </source>
</evidence>
<evidence type="ECO:0000256" key="1">
    <source>
        <dbReference type="SAM" id="MobiDB-lite"/>
    </source>
</evidence>
<dbReference type="EMBL" id="JBJKFK010001570">
    <property type="protein sequence ID" value="KAL3312739.1"/>
    <property type="molecule type" value="Genomic_DNA"/>
</dbReference>
<evidence type="ECO:0000313" key="2">
    <source>
        <dbReference type="EMBL" id="KAL3312739.1"/>
    </source>
</evidence>
<reference evidence="2 3" key="1">
    <citation type="submission" date="2024-11" db="EMBL/GenBank/DDBJ databases">
        <title>Adaptive evolution of stress response genes in parasites aligns with host niche diversity.</title>
        <authorList>
            <person name="Hahn C."/>
            <person name="Resl P."/>
        </authorList>
    </citation>
    <scope>NUCLEOTIDE SEQUENCE [LARGE SCALE GENOMIC DNA]</scope>
    <source>
        <strain evidence="2">EGGRZ-B1_66</strain>
        <tissue evidence="2">Body</tissue>
    </source>
</reference>
<proteinExistence type="predicted"/>
<dbReference type="AlphaFoldDB" id="A0ABD2PZF5"/>